<name>B0DCS6_LACBS</name>
<evidence type="ECO:0000313" key="4">
    <source>
        <dbReference type="Proteomes" id="UP000001194"/>
    </source>
</evidence>
<dbReference type="EMBL" id="DS547104">
    <property type="protein sequence ID" value="EDR07342.1"/>
    <property type="molecule type" value="Genomic_DNA"/>
</dbReference>
<reference evidence="3 4" key="1">
    <citation type="journal article" date="2008" name="Nature">
        <title>The genome of Laccaria bicolor provides insights into mycorrhizal symbiosis.</title>
        <authorList>
            <person name="Martin F."/>
            <person name="Aerts A."/>
            <person name="Ahren D."/>
            <person name="Brun A."/>
            <person name="Danchin E.G.J."/>
            <person name="Duchaussoy F."/>
            <person name="Gibon J."/>
            <person name="Kohler A."/>
            <person name="Lindquist E."/>
            <person name="Pereda V."/>
            <person name="Salamov A."/>
            <person name="Shapiro H.J."/>
            <person name="Wuyts J."/>
            <person name="Blaudez D."/>
            <person name="Buee M."/>
            <person name="Brokstein P."/>
            <person name="Canbaeck B."/>
            <person name="Cohen D."/>
            <person name="Courty P.E."/>
            <person name="Coutinho P.M."/>
            <person name="Delaruelle C."/>
            <person name="Detter J.C."/>
            <person name="Deveau A."/>
            <person name="DiFazio S."/>
            <person name="Duplessis S."/>
            <person name="Fraissinet-Tachet L."/>
            <person name="Lucic E."/>
            <person name="Frey-Klett P."/>
            <person name="Fourrey C."/>
            <person name="Feussner I."/>
            <person name="Gay G."/>
            <person name="Grimwood J."/>
            <person name="Hoegger P.J."/>
            <person name="Jain P."/>
            <person name="Kilaru S."/>
            <person name="Labbe J."/>
            <person name="Lin Y.C."/>
            <person name="Legue V."/>
            <person name="Le Tacon F."/>
            <person name="Marmeisse R."/>
            <person name="Melayah D."/>
            <person name="Montanini B."/>
            <person name="Muratet M."/>
            <person name="Nehls U."/>
            <person name="Niculita-Hirzel H."/>
            <person name="Oudot-Le Secq M.P."/>
            <person name="Peter M."/>
            <person name="Quesneville H."/>
            <person name="Rajashekar B."/>
            <person name="Reich M."/>
            <person name="Rouhier N."/>
            <person name="Schmutz J."/>
            <person name="Yin T."/>
            <person name="Chalot M."/>
            <person name="Henrissat B."/>
            <person name="Kuees U."/>
            <person name="Lucas S."/>
            <person name="Van de Peer Y."/>
            <person name="Podila G.K."/>
            <person name="Polle A."/>
            <person name="Pukkila P.J."/>
            <person name="Richardson P.M."/>
            <person name="Rouze P."/>
            <person name="Sanders I.R."/>
            <person name="Stajich J.E."/>
            <person name="Tunlid A."/>
            <person name="Tuskan G."/>
            <person name="Grigoriev I.V."/>
        </authorList>
    </citation>
    <scope>NUCLEOTIDE SEQUENCE [LARGE SCALE GENOMIC DNA]</scope>
    <source>
        <strain evidence="4">S238N-H82 / ATCC MYA-4686</strain>
    </source>
</reference>
<gene>
    <name evidence="3" type="ORF">LACBIDRAFT_298407</name>
</gene>
<dbReference type="GeneID" id="6077428"/>
<evidence type="ECO:0000256" key="1">
    <source>
        <dbReference type="SAM" id="MobiDB-lite"/>
    </source>
</evidence>
<evidence type="ECO:0000313" key="3">
    <source>
        <dbReference type="EMBL" id="EDR07342.1"/>
    </source>
</evidence>
<dbReference type="KEGG" id="lbc:LACBIDRAFT_298407"/>
<accession>B0DCS6</accession>
<feature type="compositionally biased region" description="Polar residues" evidence="1">
    <location>
        <begin position="351"/>
        <end position="369"/>
    </location>
</feature>
<dbReference type="HOGENOM" id="CLU_041803_0_0_1"/>
<dbReference type="OrthoDB" id="2563021at2759"/>
<feature type="region of interest" description="Disordered" evidence="1">
    <location>
        <begin position="348"/>
        <end position="406"/>
    </location>
</feature>
<sequence>MLYSCGRRALQLAVWGLSSIVFVQSVITPFMAQSFFFDWNPAGQAYPIPVTVQCGNIHIVWGRGTATGPNPVGPYYLQVYTSSVNGLVPPDVFCLLRGNSRIYQVPIIIPVGDVLIYDWAVPFPPGTLFDKYGNTGGCQATYAVIANTTGTPSCANVTLPHTLSIDAQVDNGPISQYGWVDQCTDISITPKNGTPPYTVTIAPSLHPPSNITIAQVNISLNWTVNLSWSSPFFLSVVDSAGNMWANGLLHSGQGKTSSCLAGNATMNASGLKPVVVIGSGIGGLALGLFVGILLTALIVKKKYKKGDNPVYLAASPPASPPFSSFGPATTPGLTSNYTPVPSSPFGVLHNSMGSSNQSSFGQPVSQLGRSSPYAADPFTTGEHGRLNPEPASFRRPLSSSGAYAGGPAAPQNQVYVVHNDSQSPPVTIYHEDGAQIVELPPRYAAGASTSRGDGADALSDVRSFNDGGSDGGRTATTDATTLLQEQSRAYYMTKRPANGIYSGGPNR</sequence>
<feature type="transmembrane region" description="Helical" evidence="2">
    <location>
        <begin position="12"/>
        <end position="32"/>
    </location>
</feature>
<dbReference type="InParanoid" id="B0DCS6"/>
<protein>
    <submittedName>
        <fullName evidence="3">Predicted protein</fullName>
    </submittedName>
</protein>
<dbReference type="AlphaFoldDB" id="B0DCS6"/>
<dbReference type="RefSeq" id="XP_001881734.1">
    <property type="nucleotide sequence ID" value="XM_001881699.1"/>
</dbReference>
<dbReference type="Proteomes" id="UP000001194">
    <property type="component" value="Unassembled WGS sequence"/>
</dbReference>
<keyword evidence="2" id="KW-0812">Transmembrane</keyword>
<keyword evidence="4" id="KW-1185">Reference proteome</keyword>
<organism evidence="4">
    <name type="scientific">Laccaria bicolor (strain S238N-H82 / ATCC MYA-4686)</name>
    <name type="common">Bicoloured deceiver</name>
    <name type="synonym">Laccaria laccata var. bicolor</name>
    <dbReference type="NCBI Taxonomy" id="486041"/>
    <lineage>
        <taxon>Eukaryota</taxon>
        <taxon>Fungi</taxon>
        <taxon>Dikarya</taxon>
        <taxon>Basidiomycota</taxon>
        <taxon>Agaricomycotina</taxon>
        <taxon>Agaricomycetes</taxon>
        <taxon>Agaricomycetidae</taxon>
        <taxon>Agaricales</taxon>
        <taxon>Agaricineae</taxon>
        <taxon>Hydnangiaceae</taxon>
        <taxon>Laccaria</taxon>
    </lineage>
</organism>
<feature type="compositionally biased region" description="Low complexity" evidence="1">
    <location>
        <begin position="396"/>
        <end position="406"/>
    </location>
</feature>
<keyword evidence="2" id="KW-0472">Membrane</keyword>
<feature type="transmembrane region" description="Helical" evidence="2">
    <location>
        <begin position="274"/>
        <end position="299"/>
    </location>
</feature>
<proteinExistence type="predicted"/>
<keyword evidence="2" id="KW-1133">Transmembrane helix</keyword>
<evidence type="ECO:0000256" key="2">
    <source>
        <dbReference type="SAM" id="Phobius"/>
    </source>
</evidence>